<dbReference type="Proteomes" id="UP000700706">
    <property type="component" value="Unassembled WGS sequence"/>
</dbReference>
<evidence type="ECO:0000313" key="2">
    <source>
        <dbReference type="Proteomes" id="UP000700706"/>
    </source>
</evidence>
<dbReference type="AlphaFoldDB" id="A0A952FMZ8"/>
<accession>A0A952FMZ8</accession>
<dbReference type="EMBL" id="JAEKLZ010000176">
    <property type="protein sequence ID" value="MBW8725564.1"/>
    <property type="molecule type" value="Genomic_DNA"/>
</dbReference>
<sequence length="114" mass="12513">MLCLTEDAVLICDHGGRVEIKPTQDWVHIEDRQVLVEDNPEHRDIKHCPNTNPVVGLRACLNTLAVREGYSVLVRIDGDPVCLDTVRGLTDGSPPGIVNYKVVEPGQPFVTADS</sequence>
<gene>
    <name evidence="1" type="ORF">JF625_10465</name>
</gene>
<proteinExistence type="predicted"/>
<reference evidence="1" key="1">
    <citation type="submission" date="2020-06" db="EMBL/GenBank/DDBJ databases">
        <title>Stable isotope informed genome-resolved metagenomics uncovers potential trophic interactions in rhizosphere soil.</title>
        <authorList>
            <person name="Starr E.P."/>
            <person name="Shi S."/>
            <person name="Blazewicz S.J."/>
            <person name="Koch B.J."/>
            <person name="Probst A.J."/>
            <person name="Hungate B.A."/>
            <person name="Pett-Ridge J."/>
            <person name="Firestone M.K."/>
            <person name="Banfield J.F."/>
        </authorList>
    </citation>
    <scope>NUCLEOTIDE SEQUENCE</scope>
    <source>
        <strain evidence="1">YM_69_17</strain>
    </source>
</reference>
<protein>
    <submittedName>
        <fullName evidence="1">Uncharacterized protein</fullName>
    </submittedName>
</protein>
<organism evidence="1 2">
    <name type="scientific">Inquilinus limosus</name>
    <dbReference type="NCBI Taxonomy" id="171674"/>
    <lineage>
        <taxon>Bacteria</taxon>
        <taxon>Pseudomonadati</taxon>
        <taxon>Pseudomonadota</taxon>
        <taxon>Alphaproteobacteria</taxon>
        <taxon>Rhodospirillales</taxon>
        <taxon>Rhodospirillaceae</taxon>
        <taxon>Inquilinus</taxon>
    </lineage>
</organism>
<name>A0A952FMZ8_9PROT</name>
<evidence type="ECO:0000313" key="1">
    <source>
        <dbReference type="EMBL" id="MBW8725564.1"/>
    </source>
</evidence>
<comment type="caution">
    <text evidence="1">The sequence shown here is derived from an EMBL/GenBank/DDBJ whole genome shotgun (WGS) entry which is preliminary data.</text>
</comment>